<sequence>MSTAHGSAAILSLPPPILRLDGSLLNGCSCP</sequence>
<accession>A0A0A8ZKS5</accession>
<dbReference type="EMBL" id="GBRH01260555">
    <property type="protein sequence ID" value="JAD37340.1"/>
    <property type="molecule type" value="Transcribed_RNA"/>
</dbReference>
<protein>
    <submittedName>
        <fullName evidence="1">Uncharacterized protein</fullName>
    </submittedName>
</protein>
<reference evidence="1" key="2">
    <citation type="journal article" date="2015" name="Data Brief">
        <title>Shoot transcriptome of the giant reed, Arundo donax.</title>
        <authorList>
            <person name="Barrero R.A."/>
            <person name="Guerrero F.D."/>
            <person name="Moolhuijzen P."/>
            <person name="Goolsby J.A."/>
            <person name="Tidwell J."/>
            <person name="Bellgard S.E."/>
            <person name="Bellgard M.I."/>
        </authorList>
    </citation>
    <scope>NUCLEOTIDE SEQUENCE</scope>
    <source>
        <tissue evidence="1">Shoot tissue taken approximately 20 cm above the soil surface</tissue>
    </source>
</reference>
<reference evidence="1" key="1">
    <citation type="submission" date="2014-09" db="EMBL/GenBank/DDBJ databases">
        <authorList>
            <person name="Magalhaes I.L.F."/>
            <person name="Oliveira U."/>
            <person name="Santos F.R."/>
            <person name="Vidigal T.H.D.A."/>
            <person name="Brescovit A.D."/>
            <person name="Santos A.J."/>
        </authorList>
    </citation>
    <scope>NUCLEOTIDE SEQUENCE</scope>
    <source>
        <tissue evidence="1">Shoot tissue taken approximately 20 cm above the soil surface</tissue>
    </source>
</reference>
<dbReference type="AlphaFoldDB" id="A0A0A8ZKS5"/>
<name>A0A0A8ZKS5_ARUDO</name>
<evidence type="ECO:0000313" key="1">
    <source>
        <dbReference type="EMBL" id="JAD37340.1"/>
    </source>
</evidence>
<organism evidence="1">
    <name type="scientific">Arundo donax</name>
    <name type="common">Giant reed</name>
    <name type="synonym">Donax arundinaceus</name>
    <dbReference type="NCBI Taxonomy" id="35708"/>
    <lineage>
        <taxon>Eukaryota</taxon>
        <taxon>Viridiplantae</taxon>
        <taxon>Streptophyta</taxon>
        <taxon>Embryophyta</taxon>
        <taxon>Tracheophyta</taxon>
        <taxon>Spermatophyta</taxon>
        <taxon>Magnoliopsida</taxon>
        <taxon>Liliopsida</taxon>
        <taxon>Poales</taxon>
        <taxon>Poaceae</taxon>
        <taxon>PACMAD clade</taxon>
        <taxon>Arundinoideae</taxon>
        <taxon>Arundineae</taxon>
        <taxon>Arundo</taxon>
    </lineage>
</organism>
<proteinExistence type="predicted"/>